<comment type="caution">
    <text evidence="2">The sequence shown here is derived from an EMBL/GenBank/DDBJ whole genome shotgun (WGS) entry which is preliminary data.</text>
</comment>
<dbReference type="AlphaFoldDB" id="A0AAE4B2G8"/>
<evidence type="ECO:0000313" key="2">
    <source>
        <dbReference type="EMBL" id="MDQ0371689.1"/>
    </source>
</evidence>
<dbReference type="EMBL" id="JAUSUZ010000001">
    <property type="protein sequence ID" value="MDQ0363367.1"/>
    <property type="molecule type" value="Genomic_DNA"/>
</dbReference>
<dbReference type="RefSeq" id="WP_307233940.1">
    <property type="nucleotide sequence ID" value="NZ_JAUSUZ010000001.1"/>
</dbReference>
<reference evidence="2 3" key="1">
    <citation type="submission" date="2023-07" db="EMBL/GenBank/DDBJ databases">
        <title>Sequencing the genomes of 1000 actinobacteria strains.</title>
        <authorList>
            <person name="Klenk H.-P."/>
        </authorList>
    </citation>
    <scope>NUCLEOTIDE SEQUENCE [LARGE SCALE GENOMIC DNA]</scope>
    <source>
        <strain evidence="2 3">DSM 44709</strain>
    </source>
</reference>
<sequence>MTATLADLDFFITDSAPGHAHYQFPSGRGANVTTDPHSIWLYELEVDPTDDEPATDTARGVIVMDGLTADEVIGYLSRLAAGQPIT</sequence>
<organism evidence="2 3">
    <name type="scientific">Catenuloplanes indicus</name>
    <dbReference type="NCBI Taxonomy" id="137267"/>
    <lineage>
        <taxon>Bacteria</taxon>
        <taxon>Bacillati</taxon>
        <taxon>Actinomycetota</taxon>
        <taxon>Actinomycetes</taxon>
        <taxon>Micromonosporales</taxon>
        <taxon>Micromonosporaceae</taxon>
        <taxon>Catenuloplanes</taxon>
    </lineage>
</organism>
<protein>
    <submittedName>
        <fullName evidence="2">Uncharacterized protein</fullName>
    </submittedName>
</protein>
<accession>A0AAE4B2G8</accession>
<dbReference type="Proteomes" id="UP001240236">
    <property type="component" value="Unassembled WGS sequence"/>
</dbReference>
<evidence type="ECO:0000313" key="3">
    <source>
        <dbReference type="Proteomes" id="UP001240236"/>
    </source>
</evidence>
<gene>
    <name evidence="1" type="ORF">J2S42_000036</name>
    <name evidence="2" type="ORF">J2S42_008437</name>
</gene>
<dbReference type="EMBL" id="JAUSUZ010000002">
    <property type="protein sequence ID" value="MDQ0371689.1"/>
    <property type="molecule type" value="Genomic_DNA"/>
</dbReference>
<proteinExistence type="predicted"/>
<evidence type="ECO:0000313" key="1">
    <source>
        <dbReference type="EMBL" id="MDQ0363367.1"/>
    </source>
</evidence>
<name>A0AAE4B2G8_9ACTN</name>
<keyword evidence="3" id="KW-1185">Reference proteome</keyword>